<feature type="domain" description="GH16" evidence="16">
    <location>
        <begin position="241"/>
        <end position="482"/>
    </location>
</feature>
<dbReference type="GO" id="GO:0071555">
    <property type="term" value="P:cell wall organization"/>
    <property type="evidence" value="ECO:0007669"/>
    <property type="project" value="UniProtKB-KW"/>
</dbReference>
<reference evidence="17 18" key="1">
    <citation type="submission" date="2020-02" db="EMBL/GenBank/DDBJ databases">
        <authorList>
            <person name="Ma Q."/>
            <person name="Huang Y."/>
            <person name="Song X."/>
            <person name="Pei D."/>
        </authorList>
    </citation>
    <scope>NUCLEOTIDE SEQUENCE [LARGE SCALE GENOMIC DNA]</scope>
    <source>
        <strain evidence="17">Sxm20200214</strain>
        <tissue evidence="17">Leaf</tissue>
    </source>
</reference>
<dbReference type="InterPro" id="IPR000757">
    <property type="entry name" value="Beta-glucanase-like"/>
</dbReference>
<evidence type="ECO:0000256" key="14">
    <source>
        <dbReference type="ARBA" id="ARBA00034022"/>
    </source>
</evidence>
<feature type="domain" description="GH16" evidence="16">
    <location>
        <begin position="1"/>
        <end position="215"/>
    </location>
</feature>
<keyword evidence="18" id="KW-1185">Reference proteome</keyword>
<evidence type="ECO:0000256" key="6">
    <source>
        <dbReference type="ARBA" id="ARBA00022525"/>
    </source>
</evidence>
<evidence type="ECO:0000256" key="2">
    <source>
        <dbReference type="ARBA" id="ARBA00004271"/>
    </source>
</evidence>
<dbReference type="GO" id="GO:0004553">
    <property type="term" value="F:hydrolase activity, hydrolyzing O-glycosyl compounds"/>
    <property type="evidence" value="ECO:0007669"/>
    <property type="project" value="InterPro"/>
</dbReference>
<dbReference type="AlphaFoldDB" id="A0A8X7PEQ5"/>
<keyword evidence="9" id="KW-0378">Hydrolase</keyword>
<dbReference type="PROSITE" id="PS51762">
    <property type="entry name" value="GH16_2"/>
    <property type="match status" value="2"/>
</dbReference>
<evidence type="ECO:0000256" key="3">
    <source>
        <dbReference type="ARBA" id="ARBA00012152"/>
    </source>
</evidence>
<keyword evidence="5" id="KW-0052">Apoplast</keyword>
<dbReference type="GO" id="GO:0048046">
    <property type="term" value="C:apoplast"/>
    <property type="evidence" value="ECO:0007669"/>
    <property type="project" value="UniProtKB-SubCell"/>
</dbReference>
<evidence type="ECO:0000256" key="15">
    <source>
        <dbReference type="SAM" id="SignalP"/>
    </source>
</evidence>
<dbReference type="Pfam" id="PF06955">
    <property type="entry name" value="XET_C"/>
    <property type="match status" value="2"/>
</dbReference>
<dbReference type="InterPro" id="IPR016455">
    <property type="entry name" value="XTH"/>
</dbReference>
<dbReference type="InterPro" id="IPR008263">
    <property type="entry name" value="GH16_AS"/>
</dbReference>
<dbReference type="InterPro" id="IPR010713">
    <property type="entry name" value="XET_C"/>
</dbReference>
<gene>
    <name evidence="17" type="ORF">Bca52824_089136</name>
</gene>
<keyword evidence="7" id="KW-0808">Transferase</keyword>
<keyword evidence="12" id="KW-0326">Glycosidase</keyword>
<dbReference type="EMBL" id="JAAMPC010000017">
    <property type="protein sequence ID" value="KAG2249508.1"/>
    <property type="molecule type" value="Genomic_DNA"/>
</dbReference>
<dbReference type="PANTHER" id="PTHR31062">
    <property type="entry name" value="XYLOGLUCAN ENDOTRANSGLUCOSYLASE/HYDROLASE PROTEIN 8-RELATED"/>
    <property type="match status" value="1"/>
</dbReference>
<dbReference type="Pfam" id="PF00722">
    <property type="entry name" value="Glyco_hydro_16"/>
    <property type="match status" value="2"/>
</dbReference>
<evidence type="ECO:0000256" key="5">
    <source>
        <dbReference type="ARBA" id="ARBA00022523"/>
    </source>
</evidence>
<feature type="signal peptide" evidence="15">
    <location>
        <begin position="1"/>
        <end position="27"/>
    </location>
</feature>
<evidence type="ECO:0000256" key="1">
    <source>
        <dbReference type="ARBA" id="ARBA00004191"/>
    </source>
</evidence>
<name>A0A8X7PEQ5_BRACI</name>
<dbReference type="InterPro" id="IPR013320">
    <property type="entry name" value="ConA-like_dom_sf"/>
</dbReference>
<evidence type="ECO:0000256" key="10">
    <source>
        <dbReference type="ARBA" id="ARBA00023157"/>
    </source>
</evidence>
<evidence type="ECO:0000256" key="12">
    <source>
        <dbReference type="ARBA" id="ARBA00023295"/>
    </source>
</evidence>
<protein>
    <recommendedName>
        <fullName evidence="3">xyloglucan:xyloglucosyl transferase</fullName>
        <ecNumber evidence="3">2.4.1.207</ecNumber>
    </recommendedName>
</protein>
<comment type="subcellular location">
    <subcellularLocation>
        <location evidence="1">Secreted</location>
        <location evidence="1">Cell wall</location>
    </subcellularLocation>
    <subcellularLocation>
        <location evidence="2">Secreted</location>
        <location evidence="2">Extracellular space</location>
        <location evidence="2">Apoplast</location>
    </subcellularLocation>
</comment>
<dbReference type="CDD" id="cd02176">
    <property type="entry name" value="GH16_XET"/>
    <property type="match status" value="2"/>
</dbReference>
<dbReference type="GO" id="GO:0042546">
    <property type="term" value="P:cell wall biogenesis"/>
    <property type="evidence" value="ECO:0007669"/>
    <property type="project" value="InterPro"/>
</dbReference>
<keyword evidence="4" id="KW-0134">Cell wall</keyword>
<evidence type="ECO:0000256" key="13">
    <source>
        <dbReference type="ARBA" id="ARBA00023316"/>
    </source>
</evidence>
<organism evidence="17 18">
    <name type="scientific">Brassica carinata</name>
    <name type="common">Ethiopian mustard</name>
    <name type="synonym">Abyssinian cabbage</name>
    <dbReference type="NCBI Taxonomy" id="52824"/>
    <lineage>
        <taxon>Eukaryota</taxon>
        <taxon>Viridiplantae</taxon>
        <taxon>Streptophyta</taxon>
        <taxon>Embryophyta</taxon>
        <taxon>Tracheophyta</taxon>
        <taxon>Spermatophyta</taxon>
        <taxon>Magnoliopsida</taxon>
        <taxon>eudicotyledons</taxon>
        <taxon>Gunneridae</taxon>
        <taxon>Pentapetalae</taxon>
        <taxon>rosids</taxon>
        <taxon>malvids</taxon>
        <taxon>Brassicales</taxon>
        <taxon>Brassicaceae</taxon>
        <taxon>Brassiceae</taxon>
        <taxon>Brassica</taxon>
    </lineage>
</organism>
<sequence>MAGLRVQTLIFVLVAALAILDRTAVEANFDKNFIVTWGKNHIGTTNGNLRLVLDKSAGSAIRSKVAHLFGTVEMLIKLVPGNSAGTVAAYYMSSTGTAHDEIDFEFLGNSTGEPYTIHTNIFAKGKGDREQQFKPWFNPTNGFHNYTIHWNPSEVVWFVDGTPIRVFRNYENEGIAYPNKQGMKVFASLWSADDWATQGGRVKTNWTQAPFVAEGRRYKARTCLWQGPVSIKQCADPTIRSNWWTSPSFSQLTRTQLDRMQKIRSGFMIYDYCKDTNRFKAILDRTFVEANFDKNFIVTWGKHHIGTTNGNLRLVLDKSAGSAIRSKVAHLFGTVEMLIKLVPGNSAGTVAAYYLVNIFLMRVMMNTFLLDVVHGTAHDEIDFEFLGNSTGEPYTIHTNIFPWFNPTNGFHNYTIHWNPSEVVWFVDGTPIRVFRNYEKEGIAYPNKQGMKVFASLWSADDWATQGGRVKTNWTQAPFVAEGRKYKARACLWQGPVSIKQCADPTIKSNWWTSPSFSQLTRTQLDRMQKIRSGFMIYDYCKDTNRFKGVIPPECSKRQF</sequence>
<keyword evidence="6" id="KW-0964">Secreted</keyword>
<comment type="caution">
    <text evidence="17">The sequence shown here is derived from an EMBL/GenBank/DDBJ whole genome shotgun (WGS) entry which is preliminary data.</text>
</comment>
<dbReference type="OrthoDB" id="4781at2759"/>
<comment type="catalytic activity">
    <reaction evidence="14">
        <text>breaks a beta-(1-&gt;4) bond in the backbone of a xyloglucan and transfers the xyloglucanyl segment on to O-4 of the non-reducing terminal glucose residue of an acceptor, which can be a xyloglucan or an oligosaccharide of xyloglucan.</text>
        <dbReference type="EC" id="2.4.1.207"/>
    </reaction>
</comment>
<dbReference type="SUPFAM" id="SSF49899">
    <property type="entry name" value="Concanavalin A-like lectins/glucanases"/>
    <property type="match status" value="2"/>
</dbReference>
<keyword evidence="8 15" id="KW-0732">Signal</keyword>
<evidence type="ECO:0000259" key="16">
    <source>
        <dbReference type="PROSITE" id="PS51762"/>
    </source>
</evidence>
<dbReference type="Proteomes" id="UP000886595">
    <property type="component" value="Unassembled WGS sequence"/>
</dbReference>
<evidence type="ECO:0000256" key="7">
    <source>
        <dbReference type="ARBA" id="ARBA00022679"/>
    </source>
</evidence>
<keyword evidence="11" id="KW-0325">Glycoprotein</keyword>
<evidence type="ECO:0000256" key="9">
    <source>
        <dbReference type="ARBA" id="ARBA00022801"/>
    </source>
</evidence>
<dbReference type="GO" id="GO:0016762">
    <property type="term" value="F:xyloglucan:xyloglucosyl transferase activity"/>
    <property type="evidence" value="ECO:0007669"/>
    <property type="project" value="UniProtKB-EC"/>
</dbReference>
<accession>A0A8X7PEQ5</accession>
<feature type="chain" id="PRO_5036462263" description="xyloglucan:xyloglucosyl transferase" evidence="15">
    <location>
        <begin position="28"/>
        <end position="559"/>
    </location>
</feature>
<dbReference type="GO" id="GO:0010411">
    <property type="term" value="P:xyloglucan metabolic process"/>
    <property type="evidence" value="ECO:0007669"/>
    <property type="project" value="InterPro"/>
</dbReference>
<keyword evidence="10" id="KW-1015">Disulfide bond</keyword>
<dbReference type="EC" id="2.4.1.207" evidence="3"/>
<evidence type="ECO:0000313" key="17">
    <source>
        <dbReference type="EMBL" id="KAG2249508.1"/>
    </source>
</evidence>
<keyword evidence="13" id="KW-0961">Cell wall biogenesis/degradation</keyword>
<evidence type="ECO:0000256" key="11">
    <source>
        <dbReference type="ARBA" id="ARBA00023180"/>
    </source>
</evidence>
<dbReference type="PROSITE" id="PS01034">
    <property type="entry name" value="GH16_1"/>
    <property type="match status" value="2"/>
</dbReference>
<evidence type="ECO:0000256" key="4">
    <source>
        <dbReference type="ARBA" id="ARBA00022512"/>
    </source>
</evidence>
<dbReference type="InterPro" id="IPR044791">
    <property type="entry name" value="Beta-glucanase/XTH"/>
</dbReference>
<proteinExistence type="predicted"/>
<evidence type="ECO:0000256" key="8">
    <source>
        <dbReference type="ARBA" id="ARBA00022729"/>
    </source>
</evidence>
<dbReference type="Gene3D" id="2.60.120.200">
    <property type="match status" value="2"/>
</dbReference>
<evidence type="ECO:0000313" key="18">
    <source>
        <dbReference type="Proteomes" id="UP000886595"/>
    </source>
</evidence>